<keyword evidence="6 7" id="KW-0472">Membrane</keyword>
<protein>
    <submittedName>
        <fullName evidence="9">Type II secretion system protein</fullName>
    </submittedName>
</protein>
<dbReference type="InterPro" id="IPR042094">
    <property type="entry name" value="T2SS_GspF_sf"/>
</dbReference>
<dbReference type="InterPro" id="IPR003004">
    <property type="entry name" value="GspF/PilC"/>
</dbReference>
<feature type="transmembrane region" description="Helical" evidence="7">
    <location>
        <begin position="163"/>
        <end position="191"/>
    </location>
</feature>
<feature type="transmembrane region" description="Helical" evidence="7">
    <location>
        <begin position="367"/>
        <end position="387"/>
    </location>
</feature>
<evidence type="ECO:0000256" key="4">
    <source>
        <dbReference type="ARBA" id="ARBA00022692"/>
    </source>
</evidence>
<dbReference type="PANTHER" id="PTHR30012">
    <property type="entry name" value="GENERAL SECRETION PATHWAY PROTEIN"/>
    <property type="match status" value="1"/>
</dbReference>
<keyword evidence="4 7" id="KW-0812">Transmembrane</keyword>
<evidence type="ECO:0000256" key="1">
    <source>
        <dbReference type="ARBA" id="ARBA00004651"/>
    </source>
</evidence>
<evidence type="ECO:0000259" key="8">
    <source>
        <dbReference type="Pfam" id="PF00482"/>
    </source>
</evidence>
<dbReference type="Proteomes" id="UP000236649">
    <property type="component" value="Chromosome 3"/>
</dbReference>
<dbReference type="GO" id="GO:0005886">
    <property type="term" value="C:plasma membrane"/>
    <property type="evidence" value="ECO:0007669"/>
    <property type="project" value="UniProtKB-SubCell"/>
</dbReference>
<feature type="domain" description="Type II secretion system protein GspF" evidence="8">
    <location>
        <begin position="267"/>
        <end position="386"/>
    </location>
</feature>
<gene>
    <name evidence="9" type="ORF">C2L64_43100</name>
</gene>
<comment type="subcellular location">
    <subcellularLocation>
        <location evidence="1">Cell membrane</location>
        <topology evidence="1">Multi-pass membrane protein</topology>
    </subcellularLocation>
</comment>
<evidence type="ECO:0000256" key="2">
    <source>
        <dbReference type="ARBA" id="ARBA00005745"/>
    </source>
</evidence>
<dbReference type="KEGG" id="phs:C2L64_43100"/>
<sequence length="395" mass="42742">MPYEVRALSPDNQIVSLVVDAQDEDDARRQVEARGLHATQLRALRTLRSSKASRGGISLVLFSQELLALLMAGLSIVEGLEALVEREGNARLRGILERLLAGLREGKRFSSLLAEQPDVFPPLYVGIVRAAEGTSDLPRSLQRYVDYQARIDMVRNKLISSAIYPSILFIVGGGVSTFLITFVVPRFATIYEGTGRSLPWMSQALLDWGKFASAHGLPLFAAAVAVAIAGCVAVRATIARVGLVSLLGRLPLLGPHLRIYQLSRLYLTLGMLLEGGIPIVSAMETAGGTISPALRDGLLRARAAVQAGAPLSSSFHAENLTTPISLRMLRVGERSGELGNMLTQSAAFYDGEISRWIDRFTRMFEPLLMSAIGLVVGTIVVLLYMPIFDLAEGLS</sequence>
<proteinExistence type="inferred from homology"/>
<dbReference type="RefSeq" id="WP_103153744.1">
    <property type="nucleotide sequence ID" value="NZ_CP026107.1"/>
</dbReference>
<keyword evidence="3" id="KW-1003">Cell membrane</keyword>
<name>A0AAN1JL18_9BURK</name>
<evidence type="ECO:0000313" key="10">
    <source>
        <dbReference type="Proteomes" id="UP000236649"/>
    </source>
</evidence>
<evidence type="ECO:0000313" key="9">
    <source>
        <dbReference type="EMBL" id="AUT74974.1"/>
    </source>
</evidence>
<comment type="similarity">
    <text evidence="2">Belongs to the GSP F family.</text>
</comment>
<organism evidence="9 10">
    <name type="scientific">Paraburkholderia hospita</name>
    <dbReference type="NCBI Taxonomy" id="169430"/>
    <lineage>
        <taxon>Bacteria</taxon>
        <taxon>Pseudomonadati</taxon>
        <taxon>Pseudomonadota</taxon>
        <taxon>Betaproteobacteria</taxon>
        <taxon>Burkholderiales</taxon>
        <taxon>Burkholderiaceae</taxon>
        <taxon>Paraburkholderia</taxon>
    </lineage>
</organism>
<feature type="domain" description="Type II secretion system protein GspF" evidence="8">
    <location>
        <begin position="62"/>
        <end position="185"/>
    </location>
</feature>
<dbReference type="AlphaFoldDB" id="A0AAN1JL18"/>
<dbReference type="InterPro" id="IPR018076">
    <property type="entry name" value="T2SS_GspF_dom"/>
</dbReference>
<feature type="transmembrane region" description="Helical" evidence="7">
    <location>
        <begin position="211"/>
        <end position="234"/>
    </location>
</feature>
<dbReference type="PANTHER" id="PTHR30012:SF0">
    <property type="entry name" value="TYPE II SECRETION SYSTEM PROTEIN F-RELATED"/>
    <property type="match status" value="1"/>
</dbReference>
<dbReference type="EMBL" id="CP026107">
    <property type="protein sequence ID" value="AUT74974.1"/>
    <property type="molecule type" value="Genomic_DNA"/>
</dbReference>
<evidence type="ECO:0000256" key="7">
    <source>
        <dbReference type="SAM" id="Phobius"/>
    </source>
</evidence>
<dbReference type="Gene3D" id="1.20.81.30">
    <property type="entry name" value="Type II secretion system (T2SS), domain F"/>
    <property type="match status" value="2"/>
</dbReference>
<dbReference type="Pfam" id="PF00482">
    <property type="entry name" value="T2SSF"/>
    <property type="match status" value="2"/>
</dbReference>
<keyword evidence="5 7" id="KW-1133">Transmembrane helix</keyword>
<accession>A0AAN1JL18</accession>
<evidence type="ECO:0000256" key="3">
    <source>
        <dbReference type="ARBA" id="ARBA00022475"/>
    </source>
</evidence>
<reference evidence="9 10" key="1">
    <citation type="submission" date="2018-01" db="EMBL/GenBank/DDBJ databases">
        <title>Species boundaries and ecological features among Paraburkholderia terrae DSMZ17804T, P. hospita DSMZ17164T and P. caribensis DSMZ13236T.</title>
        <authorList>
            <person name="Pratama A.A."/>
        </authorList>
    </citation>
    <scope>NUCLEOTIDE SEQUENCE [LARGE SCALE GENOMIC DNA]</scope>
    <source>
        <strain evidence="9 10">DSM 17164</strain>
    </source>
</reference>
<dbReference type="PRINTS" id="PR00812">
    <property type="entry name" value="BCTERIALGSPF"/>
</dbReference>
<dbReference type="GeneID" id="55535095"/>
<evidence type="ECO:0000256" key="6">
    <source>
        <dbReference type="ARBA" id="ARBA00023136"/>
    </source>
</evidence>
<evidence type="ECO:0000256" key="5">
    <source>
        <dbReference type="ARBA" id="ARBA00022989"/>
    </source>
</evidence>